<evidence type="ECO:0000259" key="2">
    <source>
        <dbReference type="PROSITE" id="PS50072"/>
    </source>
</evidence>
<feature type="compositionally biased region" description="Basic and acidic residues" evidence="1">
    <location>
        <begin position="160"/>
        <end position="192"/>
    </location>
</feature>
<proteinExistence type="predicted"/>
<comment type="caution">
    <text evidence="3">The sequence shown here is derived from an EMBL/GenBank/DDBJ whole genome shotgun (WGS) entry which is preliminary data.</text>
</comment>
<dbReference type="InterPro" id="IPR002130">
    <property type="entry name" value="Cyclophilin-type_PPIase_dom"/>
</dbReference>
<protein>
    <recommendedName>
        <fullName evidence="2">PPIase cyclophilin-type domain-containing protein</fullName>
    </recommendedName>
</protein>
<dbReference type="CDD" id="cd00590">
    <property type="entry name" value="RRM_SF"/>
    <property type="match status" value="1"/>
</dbReference>
<dbReference type="InterPro" id="IPR035979">
    <property type="entry name" value="RBD_domain_sf"/>
</dbReference>
<reference evidence="3" key="1">
    <citation type="submission" date="2023-10" db="EMBL/GenBank/DDBJ databases">
        <authorList>
            <person name="Chen Y."/>
            <person name="Shah S."/>
            <person name="Dougan E. K."/>
            <person name="Thang M."/>
            <person name="Chan C."/>
        </authorList>
    </citation>
    <scope>NUCLEOTIDE SEQUENCE [LARGE SCALE GENOMIC DNA]</scope>
</reference>
<name>A0ABN9RVJ8_9DINO</name>
<organism evidence="3 4">
    <name type="scientific">Prorocentrum cordatum</name>
    <dbReference type="NCBI Taxonomy" id="2364126"/>
    <lineage>
        <taxon>Eukaryota</taxon>
        <taxon>Sar</taxon>
        <taxon>Alveolata</taxon>
        <taxon>Dinophyceae</taxon>
        <taxon>Prorocentrales</taxon>
        <taxon>Prorocentraceae</taxon>
        <taxon>Prorocentrum</taxon>
    </lineage>
</organism>
<feature type="compositionally biased region" description="Basic and acidic residues" evidence="1">
    <location>
        <begin position="202"/>
        <end position="228"/>
    </location>
</feature>
<evidence type="ECO:0000313" key="4">
    <source>
        <dbReference type="Proteomes" id="UP001189429"/>
    </source>
</evidence>
<sequence>MPRRVTEHEHQREKLTRIARVPPTLGVAEVHEVAGEFGAAQHVAFLCDARHKREPQALVEFTRHRHASAALEALSDDYTACYWGSAPWGPDGGSDGGGAQQLTGTVCQSCEDEAPTTMRWATFVCKRGGEQRGPTEVVLQGQQQDVEVGRPPASPPGGRAEQETRRRRAERERAESEGKRATGKAKGKDLPKGKGKKGSNGTDDKSKRYKDGQGGKGGKDRRADRGGEGSKGGKGRRANQGDKAGQQDEGPCDARPRLAGAACGVTLADAGRIVMGLYGKRVPKTAEKALCTGEKGFGYEGSKFHRVIKEQFHDPGWRLHQRRRHRLVEKENWVTDGDGVGLP</sequence>
<dbReference type="InterPro" id="IPR029000">
    <property type="entry name" value="Cyclophilin-like_dom_sf"/>
</dbReference>
<dbReference type="PANTHER" id="PTHR11071">
    <property type="entry name" value="PEPTIDYL-PROLYL CIS-TRANS ISOMERASE"/>
    <property type="match status" value="1"/>
</dbReference>
<dbReference type="SUPFAM" id="SSF50891">
    <property type="entry name" value="Cyclophilin-like"/>
    <property type="match status" value="1"/>
</dbReference>
<evidence type="ECO:0000313" key="3">
    <source>
        <dbReference type="EMBL" id="CAK0823250.1"/>
    </source>
</evidence>
<evidence type="ECO:0000256" key="1">
    <source>
        <dbReference type="SAM" id="MobiDB-lite"/>
    </source>
</evidence>
<dbReference type="PANTHER" id="PTHR11071:SF561">
    <property type="entry name" value="PEPTIDYL-PROLYL CIS-TRANS ISOMERASE D-RELATED"/>
    <property type="match status" value="1"/>
</dbReference>
<feature type="region of interest" description="Disordered" evidence="1">
    <location>
        <begin position="130"/>
        <end position="253"/>
    </location>
</feature>
<keyword evidence="4" id="KW-1185">Reference proteome</keyword>
<dbReference type="PROSITE" id="PS50072">
    <property type="entry name" value="CSA_PPIASE_2"/>
    <property type="match status" value="1"/>
</dbReference>
<gene>
    <name evidence="3" type="ORF">PCOR1329_LOCUS24060</name>
</gene>
<feature type="domain" description="PPIase cyclophilin-type" evidence="2">
    <location>
        <begin position="269"/>
        <end position="343"/>
    </location>
</feature>
<accession>A0ABN9RVJ8</accession>
<dbReference type="SUPFAM" id="SSF54928">
    <property type="entry name" value="RNA-binding domain, RBD"/>
    <property type="match status" value="1"/>
</dbReference>
<dbReference type="Proteomes" id="UP001189429">
    <property type="component" value="Unassembled WGS sequence"/>
</dbReference>
<dbReference type="EMBL" id="CAUYUJ010008225">
    <property type="protein sequence ID" value="CAK0823250.1"/>
    <property type="molecule type" value="Genomic_DNA"/>
</dbReference>
<dbReference type="Gene3D" id="2.40.100.10">
    <property type="entry name" value="Cyclophilin-like"/>
    <property type="match status" value="1"/>
</dbReference>
<dbReference type="Pfam" id="PF00160">
    <property type="entry name" value="Pro_isomerase"/>
    <property type="match status" value="1"/>
</dbReference>